<proteinExistence type="predicted"/>
<comment type="caution">
    <text evidence="1">The sequence shown here is derived from an EMBL/GenBank/DDBJ whole genome shotgun (WGS) entry which is preliminary data.</text>
</comment>
<gene>
    <name evidence="1" type="ORF">LCGC14_2196520</name>
</gene>
<organism evidence="1">
    <name type="scientific">marine sediment metagenome</name>
    <dbReference type="NCBI Taxonomy" id="412755"/>
    <lineage>
        <taxon>unclassified sequences</taxon>
        <taxon>metagenomes</taxon>
        <taxon>ecological metagenomes</taxon>
    </lineage>
</organism>
<sequence>YFCEGEPGNKWQFEMTYGKIILTAEKLSFIKESDISLTEIGTSVDKFSEDYKIPLDKIEKAYNIKRGKIHLVIVETKDRFQFSITMADEESYGKKKSIELSELINVAVLQKK</sequence>
<name>A0A0F9FVE9_9ZZZZ</name>
<reference evidence="1" key="1">
    <citation type="journal article" date="2015" name="Nature">
        <title>Complex archaea that bridge the gap between prokaryotes and eukaryotes.</title>
        <authorList>
            <person name="Spang A."/>
            <person name="Saw J.H."/>
            <person name="Jorgensen S.L."/>
            <person name="Zaremba-Niedzwiedzka K."/>
            <person name="Martijn J."/>
            <person name="Lind A.E."/>
            <person name="van Eijk R."/>
            <person name="Schleper C."/>
            <person name="Guy L."/>
            <person name="Ettema T.J."/>
        </authorList>
    </citation>
    <scope>NUCLEOTIDE SEQUENCE</scope>
</reference>
<accession>A0A0F9FVE9</accession>
<evidence type="ECO:0000313" key="1">
    <source>
        <dbReference type="EMBL" id="KKL61315.1"/>
    </source>
</evidence>
<dbReference type="EMBL" id="LAZR01028856">
    <property type="protein sequence ID" value="KKL61315.1"/>
    <property type="molecule type" value="Genomic_DNA"/>
</dbReference>
<protein>
    <submittedName>
        <fullName evidence="1">Uncharacterized protein</fullName>
    </submittedName>
</protein>
<dbReference type="AlphaFoldDB" id="A0A0F9FVE9"/>
<feature type="non-terminal residue" evidence="1">
    <location>
        <position position="1"/>
    </location>
</feature>